<reference evidence="1 2" key="1">
    <citation type="submission" date="2016-10" db="EMBL/GenBank/DDBJ databases">
        <authorList>
            <person name="de Groot N.N."/>
        </authorList>
    </citation>
    <scope>NUCLEOTIDE SEQUENCE [LARGE SCALE GENOMIC DNA]</scope>
    <source>
        <strain evidence="1 2">CGMCC 1.9156</strain>
    </source>
</reference>
<dbReference type="STRING" id="655355.SAMN05216283_102687"/>
<evidence type="ECO:0000313" key="1">
    <source>
        <dbReference type="EMBL" id="SFF10658.1"/>
    </source>
</evidence>
<dbReference type="AlphaFoldDB" id="A0A1I2G0P8"/>
<keyword evidence="2" id="KW-1185">Reference proteome</keyword>
<evidence type="ECO:0000313" key="2">
    <source>
        <dbReference type="Proteomes" id="UP000198964"/>
    </source>
</evidence>
<proteinExistence type="predicted"/>
<organism evidence="1 2">
    <name type="scientific">Sunxiuqinia elliptica</name>
    <dbReference type="NCBI Taxonomy" id="655355"/>
    <lineage>
        <taxon>Bacteria</taxon>
        <taxon>Pseudomonadati</taxon>
        <taxon>Bacteroidota</taxon>
        <taxon>Bacteroidia</taxon>
        <taxon>Marinilabiliales</taxon>
        <taxon>Prolixibacteraceae</taxon>
        <taxon>Sunxiuqinia</taxon>
    </lineage>
</organism>
<accession>A0A1I2G0P8</accession>
<dbReference type="Proteomes" id="UP000198964">
    <property type="component" value="Unassembled WGS sequence"/>
</dbReference>
<gene>
    <name evidence="1" type="ORF">SAMN05216283_102687</name>
</gene>
<name>A0A1I2G0P8_9BACT</name>
<dbReference type="EMBL" id="FONW01000002">
    <property type="protein sequence ID" value="SFF10658.1"/>
    <property type="molecule type" value="Genomic_DNA"/>
</dbReference>
<sequence>MHPFNVVKHCFCQVKIQLISFSILAIATNFQTYEEEYQD</sequence>
<protein>
    <submittedName>
        <fullName evidence="1">Uncharacterized protein</fullName>
    </submittedName>
</protein>